<evidence type="ECO:0000313" key="2">
    <source>
        <dbReference type="Proteomes" id="UP000231863"/>
    </source>
</evidence>
<name>A0A2I5KRC6_STRSU</name>
<evidence type="ECO:0000313" key="1">
    <source>
        <dbReference type="EMBL" id="AUA19921.1"/>
    </source>
</evidence>
<reference evidence="1 2" key="1">
    <citation type="submission" date="2017-11" db="EMBL/GenBank/DDBJ databases">
        <title>Genome analysis of Streptococcus suis serotype chz stain ah681.</title>
        <authorList>
            <person name="Pan Z."/>
            <person name="Zhang Y."/>
            <person name="Ma J."/>
            <person name="Lu P."/>
            <person name="Zhu Y."/>
            <person name="Zhong X."/>
            <person name="Dong W."/>
            <person name="Lu C."/>
            <person name="Yao H."/>
        </authorList>
    </citation>
    <scope>NUCLEOTIDE SEQUENCE [LARGE SCALE GENOMIC DNA]</scope>
    <source>
        <strain evidence="1 2">AH681</strain>
    </source>
</reference>
<dbReference type="AlphaFoldDB" id="A0A2I5KRC6"/>
<accession>A0A2I5KRC6</accession>
<dbReference type="Proteomes" id="UP000231863">
    <property type="component" value="Chromosome"/>
</dbReference>
<sequence length="77" mass="8722">MWSVLFASFLRYKYPSWVCLVVGIGRLNAWWLGSSSATLLRVRVNISAQWLIGRFVRVSHSKSELINCAGGEKTNSF</sequence>
<dbReference type="EMBL" id="CP025043">
    <property type="protein sequence ID" value="AUA19921.1"/>
    <property type="molecule type" value="Genomic_DNA"/>
</dbReference>
<organism evidence="1 2">
    <name type="scientific">Streptococcus suis</name>
    <dbReference type="NCBI Taxonomy" id="1307"/>
    <lineage>
        <taxon>Bacteria</taxon>
        <taxon>Bacillati</taxon>
        <taxon>Bacillota</taxon>
        <taxon>Bacilli</taxon>
        <taxon>Lactobacillales</taxon>
        <taxon>Streptococcaceae</taxon>
        <taxon>Streptococcus</taxon>
    </lineage>
</organism>
<protein>
    <submittedName>
        <fullName evidence="1">Uncharacterized protein</fullName>
    </submittedName>
</protein>
<proteinExistence type="predicted"/>
<gene>
    <name evidence="1" type="ORF">CWI26_10740</name>
</gene>